<dbReference type="PANTHER" id="PTHR43409">
    <property type="entry name" value="ANAEROBIC MAGNESIUM-PROTOPORPHYRIN IX MONOMETHYL ESTER CYCLASE-RELATED"/>
    <property type="match status" value="1"/>
</dbReference>
<evidence type="ECO:0000313" key="10">
    <source>
        <dbReference type="EMBL" id="MFD0981516.1"/>
    </source>
</evidence>
<dbReference type="PANTHER" id="PTHR43409:SF7">
    <property type="entry name" value="BLL1977 PROTEIN"/>
    <property type="match status" value="1"/>
</dbReference>
<dbReference type="SFLD" id="SFLDS00029">
    <property type="entry name" value="Radical_SAM"/>
    <property type="match status" value="1"/>
</dbReference>
<organism evidence="10 11">
    <name type="scientific">Tropicimonas aquimaris</name>
    <dbReference type="NCBI Taxonomy" id="914152"/>
    <lineage>
        <taxon>Bacteria</taxon>
        <taxon>Pseudomonadati</taxon>
        <taxon>Pseudomonadota</taxon>
        <taxon>Alphaproteobacteria</taxon>
        <taxon>Rhodobacterales</taxon>
        <taxon>Roseobacteraceae</taxon>
        <taxon>Tropicimonas</taxon>
    </lineage>
</organism>
<dbReference type="InterPro" id="IPR007197">
    <property type="entry name" value="rSAM"/>
</dbReference>
<dbReference type="SMART" id="SM00729">
    <property type="entry name" value="Elp3"/>
    <property type="match status" value="1"/>
</dbReference>
<dbReference type="InterPro" id="IPR034466">
    <property type="entry name" value="Methyltransferase_Class_B"/>
</dbReference>
<keyword evidence="6" id="KW-0408">Iron</keyword>
<accession>A0ABW3IV63</accession>
<dbReference type="EMBL" id="JBHTJT010000040">
    <property type="protein sequence ID" value="MFD0981516.1"/>
    <property type="molecule type" value="Genomic_DNA"/>
</dbReference>
<dbReference type="InterPro" id="IPR051198">
    <property type="entry name" value="BchE-like"/>
</dbReference>
<keyword evidence="7" id="KW-0411">Iron-sulfur</keyword>
<keyword evidence="11" id="KW-1185">Reference proteome</keyword>
<dbReference type="Gene3D" id="3.80.30.20">
    <property type="entry name" value="tm_1862 like domain"/>
    <property type="match status" value="1"/>
</dbReference>
<dbReference type="InterPro" id="IPR006158">
    <property type="entry name" value="Cobalamin-bd"/>
</dbReference>
<dbReference type="Gene3D" id="3.40.50.280">
    <property type="entry name" value="Cobalamin-binding domain"/>
    <property type="match status" value="1"/>
</dbReference>
<sequence>MRLGLIAMSGVRVRSKALADMGVTLPQFVHRGEVIASLPSLGLLTVAALTPEDVEITYLEIDTLPDVGDLEQFDLVGISSFTARIEAAYTLADRYRAIGVPVVLGGLHVSLMPEEASAHADSIVIDGAEGAWPELMRDFRGGRMKPVYKGLRKGVFAPDAYVKPRFDLIRGRDYNRVAVQTSRGCPIDCEFCAASLRITSSFQQKPVDLVVDELRAVTEAVGTAFVEFADDNTFVNKRWGKEFLRAIAPLDLRWFTETDISAADDNDLLDAMREAGCRQILIGLEGTSQADLAGLDPHGWKARRADRYMEAIDRIQSRGISVNGCFVMGLDTHTPETFEHVRDFIRQSGLLETQITVLTPFPGTPLYRRLHREKRLLADRFWDRCTLFDVTFRPRLMSVDELEAGARWLFSEVYSPPEFARRRRRFMEIAKQRRRVA</sequence>
<protein>
    <submittedName>
        <fullName evidence="10">B12-binding domain-containing radical SAM protein</fullName>
    </submittedName>
</protein>
<dbReference type="PROSITE" id="PS51918">
    <property type="entry name" value="RADICAL_SAM"/>
    <property type="match status" value="1"/>
</dbReference>
<evidence type="ECO:0000256" key="5">
    <source>
        <dbReference type="ARBA" id="ARBA00022723"/>
    </source>
</evidence>
<dbReference type="SUPFAM" id="SSF102114">
    <property type="entry name" value="Radical SAM enzymes"/>
    <property type="match status" value="1"/>
</dbReference>
<dbReference type="InterPro" id="IPR023404">
    <property type="entry name" value="rSAM_horseshoe"/>
</dbReference>
<keyword evidence="4" id="KW-0949">S-adenosyl-L-methionine</keyword>
<evidence type="ECO:0000256" key="7">
    <source>
        <dbReference type="ARBA" id="ARBA00023014"/>
    </source>
</evidence>
<dbReference type="CDD" id="cd02068">
    <property type="entry name" value="radical_SAM_B12_BD"/>
    <property type="match status" value="1"/>
</dbReference>
<dbReference type="Pfam" id="PF04055">
    <property type="entry name" value="Radical_SAM"/>
    <property type="match status" value="1"/>
</dbReference>
<dbReference type="SFLD" id="SFLDG01082">
    <property type="entry name" value="B12-binding_domain_containing"/>
    <property type="match status" value="1"/>
</dbReference>
<proteinExistence type="predicted"/>
<dbReference type="SFLD" id="SFLDG01123">
    <property type="entry name" value="methyltransferase_(Class_B)"/>
    <property type="match status" value="1"/>
</dbReference>
<feature type="domain" description="B12-binding" evidence="8">
    <location>
        <begin position="17"/>
        <end position="146"/>
    </location>
</feature>
<dbReference type="PROSITE" id="PS51332">
    <property type="entry name" value="B12_BINDING"/>
    <property type="match status" value="1"/>
</dbReference>
<evidence type="ECO:0000256" key="2">
    <source>
        <dbReference type="ARBA" id="ARBA00022603"/>
    </source>
</evidence>
<keyword evidence="5" id="KW-0479">Metal-binding</keyword>
<evidence type="ECO:0000256" key="6">
    <source>
        <dbReference type="ARBA" id="ARBA00023004"/>
    </source>
</evidence>
<dbReference type="InterPro" id="IPR058240">
    <property type="entry name" value="rSAM_sf"/>
</dbReference>
<keyword evidence="2" id="KW-0489">Methyltransferase</keyword>
<reference evidence="11" key="1">
    <citation type="journal article" date="2019" name="Int. J. Syst. Evol. Microbiol.">
        <title>The Global Catalogue of Microorganisms (GCM) 10K type strain sequencing project: providing services to taxonomists for standard genome sequencing and annotation.</title>
        <authorList>
            <consortium name="The Broad Institute Genomics Platform"/>
            <consortium name="The Broad Institute Genome Sequencing Center for Infectious Disease"/>
            <person name="Wu L."/>
            <person name="Ma J."/>
        </authorList>
    </citation>
    <scope>NUCLEOTIDE SEQUENCE [LARGE SCALE GENOMIC DNA]</scope>
    <source>
        <strain evidence="11">CCUG 60524</strain>
    </source>
</reference>
<feature type="domain" description="Radical SAM core" evidence="9">
    <location>
        <begin position="171"/>
        <end position="395"/>
    </location>
</feature>
<dbReference type="CDD" id="cd01335">
    <property type="entry name" value="Radical_SAM"/>
    <property type="match status" value="1"/>
</dbReference>
<gene>
    <name evidence="10" type="ORF">ACFQ2S_17920</name>
</gene>
<comment type="cofactor">
    <cofactor evidence="1">
        <name>[4Fe-4S] cluster</name>
        <dbReference type="ChEBI" id="CHEBI:49883"/>
    </cofactor>
</comment>
<dbReference type="InterPro" id="IPR025274">
    <property type="entry name" value="DUF4070"/>
</dbReference>
<evidence type="ECO:0000256" key="1">
    <source>
        <dbReference type="ARBA" id="ARBA00001966"/>
    </source>
</evidence>
<evidence type="ECO:0000259" key="9">
    <source>
        <dbReference type="PROSITE" id="PS51918"/>
    </source>
</evidence>
<evidence type="ECO:0000256" key="3">
    <source>
        <dbReference type="ARBA" id="ARBA00022679"/>
    </source>
</evidence>
<name>A0ABW3IV63_9RHOB</name>
<evidence type="ECO:0000256" key="4">
    <source>
        <dbReference type="ARBA" id="ARBA00022691"/>
    </source>
</evidence>
<comment type="caution">
    <text evidence="10">The sequence shown here is derived from an EMBL/GenBank/DDBJ whole genome shotgun (WGS) entry which is preliminary data.</text>
</comment>
<keyword evidence="3" id="KW-0808">Transferase</keyword>
<dbReference type="RefSeq" id="WP_386076567.1">
    <property type="nucleotide sequence ID" value="NZ_JBHTJT010000040.1"/>
</dbReference>
<evidence type="ECO:0000259" key="8">
    <source>
        <dbReference type="PROSITE" id="PS51332"/>
    </source>
</evidence>
<dbReference type="Pfam" id="PF13282">
    <property type="entry name" value="DUF4070"/>
    <property type="match status" value="1"/>
</dbReference>
<dbReference type="InterPro" id="IPR006638">
    <property type="entry name" value="Elp3/MiaA/NifB-like_rSAM"/>
</dbReference>
<evidence type="ECO:0000313" key="11">
    <source>
        <dbReference type="Proteomes" id="UP001597108"/>
    </source>
</evidence>
<dbReference type="Pfam" id="PF02310">
    <property type="entry name" value="B12-binding"/>
    <property type="match status" value="1"/>
</dbReference>
<dbReference type="Proteomes" id="UP001597108">
    <property type="component" value="Unassembled WGS sequence"/>
</dbReference>